<reference evidence="7 8" key="1">
    <citation type="submission" date="2017-12" db="EMBL/GenBank/DDBJ databases">
        <authorList>
            <person name="Hurst M.R.H."/>
        </authorList>
    </citation>
    <scope>NUCLEOTIDE SEQUENCE [LARGE SCALE GENOMIC DNA]</scope>
    <source>
        <strain evidence="7 8">SY-3-19</strain>
    </source>
</reference>
<dbReference type="InterPro" id="IPR039448">
    <property type="entry name" value="Beta_helix"/>
</dbReference>
<keyword evidence="3" id="KW-0833">Ubl conjugation pathway</keyword>
<dbReference type="PANTHER" id="PTHR22990">
    <property type="entry name" value="F-BOX ONLY PROTEIN"/>
    <property type="match status" value="1"/>
</dbReference>
<keyword evidence="8" id="KW-1185">Reference proteome</keyword>
<dbReference type="InterPro" id="IPR022441">
    <property type="entry name" value="Para_beta_helix_rpt-2"/>
</dbReference>
<feature type="domain" description="Right handed beta helix" evidence="6">
    <location>
        <begin position="266"/>
        <end position="350"/>
    </location>
</feature>
<dbReference type="AlphaFoldDB" id="A0A2S7K6R4"/>
<dbReference type="SMART" id="SM00710">
    <property type="entry name" value="PbH1"/>
    <property type="match status" value="6"/>
</dbReference>
<evidence type="ECO:0000313" key="7">
    <source>
        <dbReference type="EMBL" id="PQA88148.1"/>
    </source>
</evidence>
<evidence type="ECO:0000256" key="3">
    <source>
        <dbReference type="ARBA" id="ARBA00022786"/>
    </source>
</evidence>
<feature type="compositionally biased region" description="Low complexity" evidence="4">
    <location>
        <begin position="52"/>
        <end position="66"/>
    </location>
</feature>
<evidence type="ECO:0000256" key="1">
    <source>
        <dbReference type="ARBA" id="ARBA00004906"/>
    </source>
</evidence>
<sequence length="363" mass="37770">MGDLEMNRMKLNHFAPAPVRAMAAGLLAAAFTATSVQAQSLGGFPIREPDAGSSSSSSSGGSSKKGPMQIIVDANGPGPYKTISAALDDVAEGGVVYVMHGVYNESIKLDKSVFIQGDRGPGSGVEIAAPMNAPCLTFKPKQGTAHAVVANVQFKAKINSGAAACVDVDQGVFTLKESDVLGSGVKPAVKINGGTVMLEKNRISAGSEGVFVTQPHSLSQSFIIDNKILQNKVGVDIASGSRADVVVAGNEIFDNLDSGVKSSGYGSAKLIGNKIRNNKGSGVILDKYAKLSLVRYNEIAQNSGDGVAIPFGVNGVIEDNDIVGNDGLSIFVRDGLEPKITNNTIENNKGDRCSKKDRRKGRC</sequence>
<feature type="region of interest" description="Disordered" evidence="4">
    <location>
        <begin position="42"/>
        <end position="71"/>
    </location>
</feature>
<name>A0A2S7K6R4_9PROT</name>
<dbReference type="OrthoDB" id="8478160at2"/>
<comment type="pathway">
    <text evidence="1">Protein modification; protein ubiquitination.</text>
</comment>
<accession>A0A2S7K6R4</accession>
<dbReference type="PANTHER" id="PTHR22990:SF15">
    <property type="entry name" value="F-BOX ONLY PROTEIN 10"/>
    <property type="match status" value="1"/>
</dbReference>
<dbReference type="InterPro" id="IPR011050">
    <property type="entry name" value="Pectin_lyase_fold/virulence"/>
</dbReference>
<keyword evidence="5" id="KW-0732">Signal</keyword>
<dbReference type="InterPro" id="IPR051550">
    <property type="entry name" value="SCF-Subunits/Alg-Epimerases"/>
</dbReference>
<dbReference type="Proteomes" id="UP000239504">
    <property type="component" value="Unassembled WGS sequence"/>
</dbReference>
<dbReference type="SUPFAM" id="SSF51126">
    <property type="entry name" value="Pectin lyase-like"/>
    <property type="match status" value="1"/>
</dbReference>
<dbReference type="InterPro" id="IPR012334">
    <property type="entry name" value="Pectin_lyas_fold"/>
</dbReference>
<evidence type="ECO:0000313" key="8">
    <source>
        <dbReference type="Proteomes" id="UP000239504"/>
    </source>
</evidence>
<evidence type="ECO:0000256" key="4">
    <source>
        <dbReference type="SAM" id="MobiDB-lite"/>
    </source>
</evidence>
<keyword evidence="2" id="KW-0677">Repeat</keyword>
<evidence type="ECO:0000259" key="6">
    <source>
        <dbReference type="Pfam" id="PF13229"/>
    </source>
</evidence>
<evidence type="ECO:0000256" key="2">
    <source>
        <dbReference type="ARBA" id="ARBA00022737"/>
    </source>
</evidence>
<dbReference type="Gene3D" id="2.160.20.10">
    <property type="entry name" value="Single-stranded right-handed beta-helix, Pectin lyase-like"/>
    <property type="match status" value="1"/>
</dbReference>
<dbReference type="Pfam" id="PF13229">
    <property type="entry name" value="Beta_helix"/>
    <property type="match status" value="1"/>
</dbReference>
<organism evidence="7 8">
    <name type="scientific">Hyphococcus luteus</name>
    <dbReference type="NCBI Taxonomy" id="2058213"/>
    <lineage>
        <taxon>Bacteria</taxon>
        <taxon>Pseudomonadati</taxon>
        <taxon>Pseudomonadota</taxon>
        <taxon>Alphaproteobacteria</taxon>
        <taxon>Parvularculales</taxon>
        <taxon>Parvularculaceae</taxon>
        <taxon>Hyphococcus</taxon>
    </lineage>
</organism>
<gene>
    <name evidence="7" type="ORF">CW354_07480</name>
</gene>
<dbReference type="EMBL" id="PJCH01000005">
    <property type="protein sequence ID" value="PQA88148.1"/>
    <property type="molecule type" value="Genomic_DNA"/>
</dbReference>
<dbReference type="InterPro" id="IPR006626">
    <property type="entry name" value="PbH1"/>
</dbReference>
<comment type="caution">
    <text evidence="7">The sequence shown here is derived from an EMBL/GenBank/DDBJ whole genome shotgun (WGS) entry which is preliminary data.</text>
</comment>
<protein>
    <recommendedName>
        <fullName evidence="6">Right handed beta helix domain-containing protein</fullName>
    </recommendedName>
</protein>
<feature type="chain" id="PRO_5015578040" description="Right handed beta helix domain-containing protein" evidence="5">
    <location>
        <begin position="39"/>
        <end position="363"/>
    </location>
</feature>
<evidence type="ECO:0000256" key="5">
    <source>
        <dbReference type="SAM" id="SignalP"/>
    </source>
</evidence>
<feature type="signal peptide" evidence="5">
    <location>
        <begin position="1"/>
        <end position="38"/>
    </location>
</feature>
<proteinExistence type="predicted"/>
<dbReference type="NCBIfam" id="TIGR03804">
    <property type="entry name" value="para_beta_helix"/>
    <property type="match status" value="1"/>
</dbReference>